<keyword evidence="2" id="KW-0732">Signal</keyword>
<proteinExistence type="predicted"/>
<evidence type="ECO:0000259" key="3">
    <source>
        <dbReference type="PROSITE" id="PS50041"/>
    </source>
</evidence>
<evidence type="ECO:0000313" key="5">
    <source>
        <dbReference type="Proteomes" id="UP000327493"/>
    </source>
</evidence>
<dbReference type="InterPro" id="IPR016187">
    <property type="entry name" value="CTDL_fold"/>
</dbReference>
<dbReference type="PROSITE" id="PS50041">
    <property type="entry name" value="C_TYPE_LECTIN_2"/>
    <property type="match status" value="1"/>
</dbReference>
<feature type="chain" id="PRO_5023941447" description="C-type lectin domain-containing protein" evidence="2">
    <location>
        <begin position="17"/>
        <end position="679"/>
    </location>
</feature>
<dbReference type="EMBL" id="VOFY01000011">
    <property type="protein sequence ID" value="KAA8587996.1"/>
    <property type="molecule type" value="Genomic_DNA"/>
</dbReference>
<dbReference type="Gene3D" id="3.10.100.10">
    <property type="entry name" value="Mannose-Binding Protein A, subunit A"/>
    <property type="match status" value="1"/>
</dbReference>
<comment type="caution">
    <text evidence="4">The sequence shown here is derived from an EMBL/GenBank/DDBJ whole genome shotgun (WGS) entry which is preliminary data.</text>
</comment>
<dbReference type="InterPro" id="IPR001304">
    <property type="entry name" value="C-type_lectin-like"/>
</dbReference>
<name>A0A5J5D5T7_9PERO</name>
<dbReference type="Pfam" id="PF00059">
    <property type="entry name" value="Lectin_C"/>
    <property type="match status" value="1"/>
</dbReference>
<keyword evidence="5" id="KW-1185">Reference proteome</keyword>
<dbReference type="InterPro" id="IPR050111">
    <property type="entry name" value="C-type_lectin/snaclec_domain"/>
</dbReference>
<dbReference type="PANTHER" id="PTHR22803">
    <property type="entry name" value="MANNOSE, PHOSPHOLIPASE, LECTIN RECEPTOR RELATED"/>
    <property type="match status" value="1"/>
</dbReference>
<organism evidence="4 5">
    <name type="scientific">Etheostoma spectabile</name>
    <name type="common">orangethroat darter</name>
    <dbReference type="NCBI Taxonomy" id="54343"/>
    <lineage>
        <taxon>Eukaryota</taxon>
        <taxon>Metazoa</taxon>
        <taxon>Chordata</taxon>
        <taxon>Craniata</taxon>
        <taxon>Vertebrata</taxon>
        <taxon>Euteleostomi</taxon>
        <taxon>Actinopterygii</taxon>
        <taxon>Neopterygii</taxon>
        <taxon>Teleostei</taxon>
        <taxon>Neoteleostei</taxon>
        <taxon>Acanthomorphata</taxon>
        <taxon>Eupercaria</taxon>
        <taxon>Perciformes</taxon>
        <taxon>Percoidei</taxon>
        <taxon>Percidae</taxon>
        <taxon>Etheostomatinae</taxon>
        <taxon>Etheostoma</taxon>
    </lineage>
</organism>
<evidence type="ECO:0000313" key="4">
    <source>
        <dbReference type="EMBL" id="KAA8587996.1"/>
    </source>
</evidence>
<dbReference type="SUPFAM" id="SSF56436">
    <property type="entry name" value="C-type lectin-like"/>
    <property type="match status" value="1"/>
</dbReference>
<reference evidence="4 5" key="1">
    <citation type="submission" date="2019-08" db="EMBL/GenBank/DDBJ databases">
        <title>A chromosome-level genome assembly, high-density linkage maps, and genome scans reveal the genomic architecture of hybrid incompatibilities underlying speciation via character displacement in darters (Percidae: Etheostominae).</title>
        <authorList>
            <person name="Moran R.L."/>
            <person name="Catchen J.M."/>
            <person name="Fuller R.C."/>
        </authorList>
    </citation>
    <scope>NUCLEOTIDE SEQUENCE [LARGE SCALE GENOMIC DNA]</scope>
    <source>
        <strain evidence="4">EspeVRDwgs_2016</strain>
        <tissue evidence="4">Muscle</tissue>
    </source>
</reference>
<dbReference type="SMART" id="SM00034">
    <property type="entry name" value="CLECT"/>
    <property type="match status" value="1"/>
</dbReference>
<dbReference type="Proteomes" id="UP000327493">
    <property type="component" value="Chromosome 11"/>
</dbReference>
<accession>A0A5J5D5T7</accession>
<sequence>MKKLALLSLSIAVALGMPPFAPGVAQNPVLTKEDQSPLLGDFVPVQGHVVVEDPAPQFRQGSEEQLEKLAPVPLDMEQSMVELEIKVKPQVGEKKVKTEAKKEPEIKVEQELKPEPEVKVDLEADVAPEENLNPQVIAELKVDEKPKVEMEPELKDDPDFKVESEVKVEPEVQEEFQVQMNLEAETKIGREIEERHIDMEGKYKVVGEPIMELEPLDDDNDDYMSVDELSDTELSEVKKSFRAAFQNQDLVNQPLPEQEMGLIRERSNVLDEEPIMELETPQDKVDQDVKTKPEVNLNPEVMAELKVDEKPKVEMEPEFKDDPDFKVESEVEVEPDVHEMDETKERHIDMEGKYEIVGKPITEFEPLDDDHMELSEFEKSLRAAFQNQNTVNHPLPDERGLLMSEMDSDGEPIMELVPLDDDNMSGKELSNTELSEVEKSLRAAFQNQNPVNHPLPEERRLLLSKMDSDGEPIMELETEGEVLIHQQVMPDAAIMKEGPALDIMGQPILALEEYFPNEEARMGMEQERGSRMVEESHYLMMEEPSRVSRCSGVMLEGKCYQFFKGPKGAADAELFCQENFPGGHLASVTSQPIHREVMNMMLRQNVAHTRTWIGGLRYLQTGRFIWLDGSHWGYADWLSGEPNNTADVEECVEVLAHENGKFNDFTCSEAQAFICSYSY</sequence>
<feature type="region of interest" description="Disordered" evidence="1">
    <location>
        <begin position="143"/>
        <end position="162"/>
    </location>
</feature>
<evidence type="ECO:0000256" key="1">
    <source>
        <dbReference type="SAM" id="MobiDB-lite"/>
    </source>
</evidence>
<gene>
    <name evidence="4" type="ORF">FQN60_001190</name>
</gene>
<dbReference type="AlphaFoldDB" id="A0A5J5D5T7"/>
<evidence type="ECO:0000256" key="2">
    <source>
        <dbReference type="SAM" id="SignalP"/>
    </source>
</evidence>
<protein>
    <recommendedName>
        <fullName evidence="3">C-type lectin domain-containing protein</fullName>
    </recommendedName>
</protein>
<dbReference type="InterPro" id="IPR016186">
    <property type="entry name" value="C-type_lectin-like/link_sf"/>
</dbReference>
<feature type="signal peptide" evidence="2">
    <location>
        <begin position="1"/>
        <end position="16"/>
    </location>
</feature>
<feature type="domain" description="C-type lectin" evidence="3">
    <location>
        <begin position="555"/>
        <end position="676"/>
    </location>
</feature>